<evidence type="ECO:0000313" key="2">
    <source>
        <dbReference type="Proteomes" id="UP001433508"/>
    </source>
</evidence>
<protein>
    <submittedName>
        <fullName evidence="1">Uncharacterized protein</fullName>
    </submittedName>
</protein>
<reference evidence="2" key="1">
    <citation type="journal article" date="2024" name="Front. Bioeng. Biotechnol.">
        <title>Genome-scale model development and genomic sequencing of the oleaginous clade Lipomyces.</title>
        <authorList>
            <person name="Czajka J.J."/>
            <person name="Han Y."/>
            <person name="Kim J."/>
            <person name="Mondo S.J."/>
            <person name="Hofstad B.A."/>
            <person name="Robles A."/>
            <person name="Haridas S."/>
            <person name="Riley R."/>
            <person name="LaButti K."/>
            <person name="Pangilinan J."/>
            <person name="Andreopoulos W."/>
            <person name="Lipzen A."/>
            <person name="Yan J."/>
            <person name="Wang M."/>
            <person name="Ng V."/>
            <person name="Grigoriev I.V."/>
            <person name="Spatafora J.W."/>
            <person name="Magnuson J.K."/>
            <person name="Baker S.E."/>
            <person name="Pomraning K.R."/>
        </authorList>
    </citation>
    <scope>NUCLEOTIDE SEQUENCE [LARGE SCALE GENOMIC DNA]</scope>
    <source>
        <strain evidence="2">CBS 7786</strain>
    </source>
</reference>
<dbReference type="EMBL" id="MU971351">
    <property type="protein sequence ID" value="KAK9238889.1"/>
    <property type="molecule type" value="Genomic_DNA"/>
</dbReference>
<keyword evidence="2" id="KW-1185">Reference proteome</keyword>
<accession>A0ACC3T615</accession>
<proteinExistence type="predicted"/>
<dbReference type="Proteomes" id="UP001433508">
    <property type="component" value="Unassembled WGS sequence"/>
</dbReference>
<evidence type="ECO:0000313" key="1">
    <source>
        <dbReference type="EMBL" id="KAK9238889.1"/>
    </source>
</evidence>
<sequence>MAEPIRNRRINDLANAAPTPQNTPASNTYIASRATEPSVSTIQEEDKAAVAGLVNNPALISMIEGKLGTLVGRSSGYIESLPGPVKERISGLKGLQKQHAALESEFRKEILELEKKYAAKYKPLYERRAKIVAGDVEPTEEEVAAGKEEEDENEELIQKDGAEEEEEEQESPIPKDAKGVPEFWLTAIKNVPALAETITDKDEEALKYLSDIRVEFIEQPGFKLLFEFADNEFFTNNVITKTYFYQDETTSDGDYIYDHAVGDEVDWKDGKNLTVRIEKKKQRNKHTKATRTVEKLIPIESFFNFFSPPIAPEDDEDEEEIPEDLEERLQLDYQLGEEIKEKLIPRAIDWYTGEALDYDELDELDADDLEDYEDEEDDEDVDDEDDSEAEGDAKPKQEAAECKQS</sequence>
<name>A0ACC3T615_LIPKO</name>
<organism evidence="1 2">
    <name type="scientific">Lipomyces kononenkoae</name>
    <name type="common">Yeast</name>
    <dbReference type="NCBI Taxonomy" id="34357"/>
    <lineage>
        <taxon>Eukaryota</taxon>
        <taxon>Fungi</taxon>
        <taxon>Dikarya</taxon>
        <taxon>Ascomycota</taxon>
        <taxon>Saccharomycotina</taxon>
        <taxon>Lipomycetes</taxon>
        <taxon>Lipomycetales</taxon>
        <taxon>Lipomycetaceae</taxon>
        <taxon>Lipomyces</taxon>
    </lineage>
</organism>
<comment type="caution">
    <text evidence="1">The sequence shown here is derived from an EMBL/GenBank/DDBJ whole genome shotgun (WGS) entry which is preliminary data.</text>
</comment>
<gene>
    <name evidence="1" type="ORF">V1525DRAFT_399783</name>
</gene>